<accession>A0A5B7DKA3</accession>
<reference evidence="2 3" key="1">
    <citation type="submission" date="2019-05" db="EMBL/GenBank/DDBJ databases">
        <title>Another draft genome of Portunus trituberculatus and its Hox gene families provides insights of decapod evolution.</title>
        <authorList>
            <person name="Jeong J.-H."/>
            <person name="Song I."/>
            <person name="Kim S."/>
            <person name="Choi T."/>
            <person name="Kim D."/>
            <person name="Ryu S."/>
            <person name="Kim W."/>
        </authorList>
    </citation>
    <scope>NUCLEOTIDE SEQUENCE [LARGE SCALE GENOMIC DNA]</scope>
    <source>
        <tissue evidence="2">Muscle</tissue>
    </source>
</reference>
<feature type="region of interest" description="Disordered" evidence="1">
    <location>
        <begin position="363"/>
        <end position="429"/>
    </location>
</feature>
<dbReference type="AlphaFoldDB" id="A0A5B7DKA3"/>
<feature type="compositionally biased region" description="Gly residues" evidence="1">
    <location>
        <begin position="17"/>
        <end position="26"/>
    </location>
</feature>
<evidence type="ECO:0000256" key="1">
    <source>
        <dbReference type="SAM" id="MobiDB-lite"/>
    </source>
</evidence>
<dbReference type="EMBL" id="VSRR010000969">
    <property type="protein sequence ID" value="MPC21386.1"/>
    <property type="molecule type" value="Genomic_DNA"/>
</dbReference>
<feature type="region of interest" description="Disordered" evidence="1">
    <location>
        <begin position="10"/>
        <end position="48"/>
    </location>
</feature>
<name>A0A5B7DKA3_PORTR</name>
<dbReference type="OrthoDB" id="6357689at2759"/>
<evidence type="ECO:0000313" key="3">
    <source>
        <dbReference type="Proteomes" id="UP000324222"/>
    </source>
</evidence>
<feature type="compositionally biased region" description="Low complexity" evidence="1">
    <location>
        <begin position="35"/>
        <end position="48"/>
    </location>
</feature>
<comment type="caution">
    <text evidence="2">The sequence shown here is derived from an EMBL/GenBank/DDBJ whole genome shotgun (WGS) entry which is preliminary data.</text>
</comment>
<keyword evidence="3" id="KW-1185">Reference proteome</keyword>
<organism evidence="2 3">
    <name type="scientific">Portunus trituberculatus</name>
    <name type="common">Swimming crab</name>
    <name type="synonym">Neptunus trituberculatus</name>
    <dbReference type="NCBI Taxonomy" id="210409"/>
    <lineage>
        <taxon>Eukaryota</taxon>
        <taxon>Metazoa</taxon>
        <taxon>Ecdysozoa</taxon>
        <taxon>Arthropoda</taxon>
        <taxon>Crustacea</taxon>
        <taxon>Multicrustacea</taxon>
        <taxon>Malacostraca</taxon>
        <taxon>Eumalacostraca</taxon>
        <taxon>Eucarida</taxon>
        <taxon>Decapoda</taxon>
        <taxon>Pleocyemata</taxon>
        <taxon>Brachyura</taxon>
        <taxon>Eubrachyura</taxon>
        <taxon>Portunoidea</taxon>
        <taxon>Portunidae</taxon>
        <taxon>Portuninae</taxon>
        <taxon>Portunus</taxon>
    </lineage>
</organism>
<evidence type="ECO:0000313" key="2">
    <source>
        <dbReference type="EMBL" id="MPC21386.1"/>
    </source>
</evidence>
<sequence>MEELRVEDYLANRKGPGQAGALGGFGQSQPQATPSSGGLFSTSTGTSLFGSKAPENKSLFGTTSTATGFGTTSGGSLFGASNVTPGFGQPSTTSTGFSFGQTQQQQQPKATGFNFGSTATTTPSLFGTTAQQPQQPSFAMQGFQLGQNTQQQNTGGLFGTQNKPGTSGFLSTPNTGGGLFSNKPAGITQPLGTGFGTTSAVTPFGTTPSASTGGGLFGNQQQNKGTGLFSASTFNTGSTPFGNTGLFGQNNNQQKPGSTMPFCNFGPPNIGTNFGTNTGNGFLNTSVPSNALGIGGTGINTGKGVGCRKECLGDLMWRCSSGFGVAQQNLLGGGGAGTGLFPDLGKLVKAMTEKPIFDLAVEGKSGAGKAGSPSTNDQVSKLNSNLKPTYVLSPSLVTSTKPKPKPVNKPTHQKKEGQTREKKRGKKPT</sequence>
<feature type="region of interest" description="Disordered" evidence="1">
    <location>
        <begin position="80"/>
        <end position="104"/>
    </location>
</feature>
<dbReference type="Proteomes" id="UP000324222">
    <property type="component" value="Unassembled WGS sequence"/>
</dbReference>
<feature type="compositionally biased region" description="Polar residues" evidence="1">
    <location>
        <begin position="373"/>
        <end position="387"/>
    </location>
</feature>
<gene>
    <name evidence="2" type="primary">Nup98_1</name>
    <name evidence="2" type="ORF">E2C01_014370</name>
</gene>
<proteinExistence type="predicted"/>
<protein>
    <submittedName>
        <fullName evidence="2">Nuclear pore complex protein Nup98-Nup96</fullName>
    </submittedName>
</protein>